<evidence type="ECO:0000313" key="5">
    <source>
        <dbReference type="EMBL" id="NKY99909.1"/>
    </source>
</evidence>
<reference evidence="5 6" key="1">
    <citation type="submission" date="2020-04" db="EMBL/GenBank/DDBJ databases">
        <title>MicrobeNet Type strains.</title>
        <authorList>
            <person name="Nicholson A.C."/>
        </authorList>
    </citation>
    <scope>NUCLEOTIDE SEQUENCE [LARGE SCALE GENOMIC DNA]</scope>
    <source>
        <strain evidence="5 6">ATCC 23612</strain>
    </source>
</reference>
<dbReference type="PROSITE" id="PS50937">
    <property type="entry name" value="HTH_MERR_2"/>
    <property type="match status" value="1"/>
</dbReference>
<dbReference type="SUPFAM" id="SSF46955">
    <property type="entry name" value="Putative DNA-binding domain"/>
    <property type="match status" value="1"/>
</dbReference>
<sequence length="138" mass="15116">MRIGELARRTGTTARALRFYETQGLLSARRSANGYRDYGEDDYRLVSEILTLQAVGLSLDDTRPFVECLRSGHETGDSCPDSIEVYRRRLAEVDACLERLGAMRDSLTAKLSEALAREAGGCGAVGLCTAEANDPREP</sequence>
<organism evidence="5 6">
    <name type="scientific">Nocardiopsis alborubida</name>
    <dbReference type="NCBI Taxonomy" id="146802"/>
    <lineage>
        <taxon>Bacteria</taxon>
        <taxon>Bacillati</taxon>
        <taxon>Actinomycetota</taxon>
        <taxon>Actinomycetes</taxon>
        <taxon>Streptosporangiales</taxon>
        <taxon>Nocardiopsidaceae</taxon>
        <taxon>Nocardiopsis</taxon>
    </lineage>
</organism>
<gene>
    <name evidence="5" type="ORF">HGB44_19880</name>
</gene>
<dbReference type="GO" id="GO:0003700">
    <property type="term" value="F:DNA-binding transcription factor activity"/>
    <property type="evidence" value="ECO:0007669"/>
    <property type="project" value="InterPro"/>
</dbReference>
<evidence type="ECO:0000313" key="6">
    <source>
        <dbReference type="Proteomes" id="UP000553209"/>
    </source>
</evidence>
<dbReference type="InterPro" id="IPR000551">
    <property type="entry name" value="MerR-type_HTH_dom"/>
</dbReference>
<dbReference type="GO" id="GO:0003677">
    <property type="term" value="F:DNA binding"/>
    <property type="evidence" value="ECO:0007669"/>
    <property type="project" value="UniProtKB-KW"/>
</dbReference>
<comment type="caution">
    <text evidence="5">The sequence shown here is derived from an EMBL/GenBank/DDBJ whole genome shotgun (WGS) entry which is preliminary data.</text>
</comment>
<dbReference type="Proteomes" id="UP000553209">
    <property type="component" value="Unassembled WGS sequence"/>
</dbReference>
<dbReference type="Gene3D" id="1.10.1660.10">
    <property type="match status" value="1"/>
</dbReference>
<proteinExistence type="predicted"/>
<dbReference type="Pfam" id="PF13411">
    <property type="entry name" value="MerR_1"/>
    <property type="match status" value="1"/>
</dbReference>
<keyword evidence="2" id="KW-0238">DNA-binding</keyword>
<accession>A0A7X6RRI5</accession>
<dbReference type="PRINTS" id="PR00040">
    <property type="entry name" value="HTHMERR"/>
</dbReference>
<evidence type="ECO:0000256" key="2">
    <source>
        <dbReference type="ARBA" id="ARBA00023125"/>
    </source>
</evidence>
<dbReference type="PANTHER" id="PTHR30204:SF94">
    <property type="entry name" value="HEAVY METAL-DEPENDENT TRANSCRIPTIONAL REGULATOR HI_0293-RELATED"/>
    <property type="match status" value="1"/>
</dbReference>
<evidence type="ECO:0000256" key="1">
    <source>
        <dbReference type="ARBA" id="ARBA00023015"/>
    </source>
</evidence>
<dbReference type="InterPro" id="IPR047057">
    <property type="entry name" value="MerR_fam"/>
</dbReference>
<dbReference type="InterPro" id="IPR009061">
    <property type="entry name" value="DNA-bd_dom_put_sf"/>
</dbReference>
<dbReference type="SMART" id="SM00422">
    <property type="entry name" value="HTH_MERR"/>
    <property type="match status" value="1"/>
</dbReference>
<keyword evidence="3" id="KW-0804">Transcription</keyword>
<dbReference type="PANTHER" id="PTHR30204">
    <property type="entry name" value="REDOX-CYCLING DRUG-SENSING TRANSCRIPTIONAL ACTIVATOR SOXR"/>
    <property type="match status" value="1"/>
</dbReference>
<protein>
    <submittedName>
        <fullName evidence="5">MerR family transcriptional regulator</fullName>
    </submittedName>
</protein>
<dbReference type="CDD" id="cd01282">
    <property type="entry name" value="HTH_MerR-like_sg3"/>
    <property type="match status" value="1"/>
</dbReference>
<keyword evidence="6" id="KW-1185">Reference proteome</keyword>
<dbReference type="RefSeq" id="WP_061078282.1">
    <property type="nucleotide sequence ID" value="NZ_JAAXPG010000019.1"/>
</dbReference>
<evidence type="ECO:0000256" key="3">
    <source>
        <dbReference type="ARBA" id="ARBA00023163"/>
    </source>
</evidence>
<feature type="domain" description="HTH merR-type" evidence="4">
    <location>
        <begin position="1"/>
        <end position="68"/>
    </location>
</feature>
<dbReference type="EMBL" id="JAAXPG010000019">
    <property type="protein sequence ID" value="NKY99909.1"/>
    <property type="molecule type" value="Genomic_DNA"/>
</dbReference>
<keyword evidence="1" id="KW-0805">Transcription regulation</keyword>
<dbReference type="AlphaFoldDB" id="A0A7X6RRI5"/>
<evidence type="ECO:0000259" key="4">
    <source>
        <dbReference type="PROSITE" id="PS50937"/>
    </source>
</evidence>
<name>A0A7X6RRI5_9ACTN</name>